<name>A0A2M6YRI2_9BACT</name>
<evidence type="ECO:0000256" key="5">
    <source>
        <dbReference type="ARBA" id="ARBA00022723"/>
    </source>
</evidence>
<comment type="similarity">
    <text evidence="3">Belongs to the type II topoisomerase GyrB family.</text>
</comment>
<evidence type="ECO:0000259" key="12">
    <source>
        <dbReference type="PROSITE" id="PS50880"/>
    </source>
</evidence>
<dbReference type="InterPro" id="IPR013760">
    <property type="entry name" value="Topo_IIA-like_dom_sf"/>
</dbReference>
<dbReference type="InterPro" id="IPR002288">
    <property type="entry name" value="DNA_gyrase_B_C"/>
</dbReference>
<evidence type="ECO:0000313" key="13">
    <source>
        <dbReference type="EMBL" id="PIU35211.1"/>
    </source>
</evidence>
<keyword evidence="10" id="KW-0238">DNA-binding</keyword>
<comment type="caution">
    <text evidence="13">The sequence shown here is derived from an EMBL/GenBank/DDBJ whole genome shotgun (WGS) entry which is preliminary data.</text>
</comment>
<dbReference type="GO" id="GO:0003677">
    <property type="term" value="F:DNA binding"/>
    <property type="evidence" value="ECO:0007669"/>
    <property type="project" value="UniProtKB-KW"/>
</dbReference>
<evidence type="ECO:0000256" key="8">
    <source>
        <dbReference type="ARBA" id="ARBA00022842"/>
    </source>
</evidence>
<dbReference type="PANTHER" id="PTHR45866:SF1">
    <property type="entry name" value="DNA GYRASE SUBUNIT B, MITOCHONDRIAL"/>
    <property type="match status" value="1"/>
</dbReference>
<dbReference type="Gene3D" id="3.30.565.10">
    <property type="entry name" value="Histidine kinase-like ATPase, C-terminal domain"/>
    <property type="match status" value="1"/>
</dbReference>
<dbReference type="Pfam" id="PF02518">
    <property type="entry name" value="HATPase_c"/>
    <property type="match status" value="1"/>
</dbReference>
<proteinExistence type="inferred from homology"/>
<dbReference type="SUPFAM" id="SSF54211">
    <property type="entry name" value="Ribosomal protein S5 domain 2-like"/>
    <property type="match status" value="1"/>
</dbReference>
<dbReference type="FunFam" id="3.30.230.10:FF:000005">
    <property type="entry name" value="DNA gyrase subunit B"/>
    <property type="match status" value="1"/>
</dbReference>
<dbReference type="GO" id="GO:0005524">
    <property type="term" value="F:ATP binding"/>
    <property type="evidence" value="ECO:0007669"/>
    <property type="project" value="UniProtKB-KW"/>
</dbReference>
<dbReference type="CDD" id="cd00081">
    <property type="entry name" value="Hint"/>
    <property type="match status" value="2"/>
</dbReference>
<dbReference type="Gene3D" id="3.30.230.10">
    <property type="match status" value="1"/>
</dbReference>
<dbReference type="PRINTS" id="PR00418">
    <property type="entry name" value="TPI2FAMILY"/>
</dbReference>
<dbReference type="SMART" id="SM00433">
    <property type="entry name" value="TOP2c"/>
    <property type="match status" value="1"/>
</dbReference>
<dbReference type="GO" id="GO:0046872">
    <property type="term" value="F:metal ion binding"/>
    <property type="evidence" value="ECO:0007669"/>
    <property type="project" value="UniProtKB-KW"/>
</dbReference>
<dbReference type="GO" id="GO:0003918">
    <property type="term" value="F:DNA topoisomerase type II (double strand cut, ATP-hydrolyzing) activity"/>
    <property type="evidence" value="ECO:0007669"/>
    <property type="project" value="UniProtKB-EC"/>
</dbReference>
<organism evidence="13 14">
    <name type="scientific">Candidatus Shapirobacteria bacterium CG07_land_8_20_14_0_80_39_18</name>
    <dbReference type="NCBI Taxonomy" id="1974882"/>
    <lineage>
        <taxon>Bacteria</taxon>
        <taxon>Candidatus Shapironibacteriota</taxon>
    </lineage>
</organism>
<dbReference type="CDD" id="cd00822">
    <property type="entry name" value="TopoII_Trans_DNA_gyrase"/>
    <property type="match status" value="1"/>
</dbReference>
<dbReference type="InterPro" id="IPR003586">
    <property type="entry name" value="Hint_dom_C"/>
</dbReference>
<dbReference type="Proteomes" id="UP000229502">
    <property type="component" value="Unassembled WGS sequence"/>
</dbReference>
<protein>
    <recommendedName>
        <fullName evidence="4">DNA topoisomerase (ATP-hydrolyzing)</fullName>
        <ecNumber evidence="4">5.6.2.2</ecNumber>
    </recommendedName>
</protein>
<dbReference type="InterPro" id="IPR030934">
    <property type="entry name" value="Intein_C"/>
</dbReference>
<keyword evidence="6" id="KW-0547">Nucleotide-binding</keyword>
<evidence type="ECO:0000256" key="11">
    <source>
        <dbReference type="ARBA" id="ARBA00023235"/>
    </source>
</evidence>
<dbReference type="Pfam" id="PF00986">
    <property type="entry name" value="DNA_gyraseB_C"/>
    <property type="match status" value="1"/>
</dbReference>
<evidence type="ECO:0000256" key="4">
    <source>
        <dbReference type="ARBA" id="ARBA00012895"/>
    </source>
</evidence>
<dbReference type="SUPFAM" id="SSF56719">
    <property type="entry name" value="Type II DNA topoisomerase"/>
    <property type="match status" value="2"/>
</dbReference>
<dbReference type="SUPFAM" id="SSF55874">
    <property type="entry name" value="ATPase domain of HSP90 chaperone/DNA topoisomerase II/histidine kinase"/>
    <property type="match status" value="1"/>
</dbReference>
<dbReference type="PRINTS" id="PR01159">
    <property type="entry name" value="DNAGYRASEB"/>
</dbReference>
<dbReference type="PROSITE" id="PS00177">
    <property type="entry name" value="TOPOISOMERASE_II"/>
    <property type="match status" value="1"/>
</dbReference>
<dbReference type="GO" id="GO:0006265">
    <property type="term" value="P:DNA topological change"/>
    <property type="evidence" value="ECO:0007669"/>
    <property type="project" value="InterPro"/>
</dbReference>
<evidence type="ECO:0000313" key="14">
    <source>
        <dbReference type="Proteomes" id="UP000229502"/>
    </source>
</evidence>
<dbReference type="InterPro" id="IPR013506">
    <property type="entry name" value="Topo_IIA_bsu_dom2"/>
</dbReference>
<dbReference type="SMART" id="SM00306">
    <property type="entry name" value="HintN"/>
    <property type="match status" value="1"/>
</dbReference>
<evidence type="ECO:0000256" key="9">
    <source>
        <dbReference type="ARBA" id="ARBA00023029"/>
    </source>
</evidence>
<evidence type="ECO:0000256" key="7">
    <source>
        <dbReference type="ARBA" id="ARBA00022840"/>
    </source>
</evidence>
<dbReference type="PROSITE" id="PS50880">
    <property type="entry name" value="TOPRIM"/>
    <property type="match status" value="1"/>
</dbReference>
<dbReference type="NCBIfam" id="TIGR01445">
    <property type="entry name" value="intein_Nterm"/>
    <property type="match status" value="1"/>
</dbReference>
<dbReference type="Pfam" id="PF01751">
    <property type="entry name" value="Toprim"/>
    <property type="match status" value="1"/>
</dbReference>
<dbReference type="InterPro" id="IPR013759">
    <property type="entry name" value="Topo_IIA_B_C"/>
</dbReference>
<dbReference type="InterPro" id="IPR001241">
    <property type="entry name" value="Topo_IIA"/>
</dbReference>
<dbReference type="PROSITE" id="PS50818">
    <property type="entry name" value="INTEIN_C_TER"/>
    <property type="match status" value="1"/>
</dbReference>
<keyword evidence="8" id="KW-0460">Magnesium</keyword>
<dbReference type="Gene3D" id="3.40.50.670">
    <property type="match status" value="2"/>
</dbReference>
<dbReference type="PANTHER" id="PTHR45866">
    <property type="entry name" value="DNA GYRASE/TOPOISOMERASE SUBUNIT B"/>
    <property type="match status" value="1"/>
</dbReference>
<dbReference type="NCBIfam" id="TIGR01443">
    <property type="entry name" value="intein_Cterm"/>
    <property type="match status" value="1"/>
</dbReference>
<accession>A0A2M6YRI2</accession>
<comment type="catalytic activity">
    <reaction evidence="1">
        <text>ATP-dependent breakage, passage and rejoining of double-stranded DNA.</text>
        <dbReference type="EC" id="5.6.2.2"/>
    </reaction>
</comment>
<dbReference type="AlphaFoldDB" id="A0A2M6YRI2"/>
<gene>
    <name evidence="13" type="ORF">COT03_01530</name>
</gene>
<comment type="cofactor">
    <cofactor evidence="2">
        <name>Mg(2+)</name>
        <dbReference type="ChEBI" id="CHEBI:18420"/>
    </cofactor>
</comment>
<evidence type="ECO:0000256" key="10">
    <source>
        <dbReference type="ARBA" id="ARBA00023125"/>
    </source>
</evidence>
<dbReference type="SMART" id="SM00305">
    <property type="entry name" value="HintC"/>
    <property type="match status" value="1"/>
</dbReference>
<dbReference type="Pfam" id="PF00204">
    <property type="entry name" value="DNA_gyraseB"/>
    <property type="match status" value="1"/>
</dbReference>
<evidence type="ECO:0000256" key="3">
    <source>
        <dbReference type="ARBA" id="ARBA00010708"/>
    </source>
</evidence>
<keyword evidence="7" id="KW-0067">ATP-binding</keyword>
<dbReference type="Gene3D" id="2.170.16.10">
    <property type="entry name" value="Hedgehog/Intein (Hint) domain"/>
    <property type="match status" value="1"/>
</dbReference>
<keyword evidence="9" id="KW-0799">Topoisomerase</keyword>
<dbReference type="InterPro" id="IPR036890">
    <property type="entry name" value="HATPase_C_sf"/>
</dbReference>
<dbReference type="InterPro" id="IPR003594">
    <property type="entry name" value="HATPase_dom"/>
</dbReference>
<reference evidence="14" key="1">
    <citation type="submission" date="2017-09" db="EMBL/GenBank/DDBJ databases">
        <title>Depth-based differentiation of microbial function through sediment-hosted aquifers and enrichment of novel symbionts in the deep terrestrial subsurface.</title>
        <authorList>
            <person name="Probst A.J."/>
            <person name="Ladd B."/>
            <person name="Jarett J.K."/>
            <person name="Geller-Mcgrath D.E."/>
            <person name="Sieber C.M.K."/>
            <person name="Emerson J.B."/>
            <person name="Anantharaman K."/>
            <person name="Thomas B.C."/>
            <person name="Malmstrom R."/>
            <person name="Stieglmeier M."/>
            <person name="Klingl A."/>
            <person name="Woyke T."/>
            <person name="Ryan C.M."/>
            <person name="Banfield J.F."/>
        </authorList>
    </citation>
    <scope>NUCLEOTIDE SEQUENCE [LARGE SCALE GENOMIC DNA]</scope>
</reference>
<dbReference type="EMBL" id="PEWZ01000078">
    <property type="protein sequence ID" value="PIU35211.1"/>
    <property type="molecule type" value="Genomic_DNA"/>
</dbReference>
<dbReference type="PROSITE" id="PS50817">
    <property type="entry name" value="INTEIN_N_TER"/>
    <property type="match status" value="1"/>
</dbReference>
<dbReference type="InterPro" id="IPR020568">
    <property type="entry name" value="Ribosomal_Su5_D2-typ_SF"/>
</dbReference>
<dbReference type="InterPro" id="IPR014721">
    <property type="entry name" value="Ribsml_uS5_D2-typ_fold_subgr"/>
</dbReference>
<dbReference type="InterPro" id="IPR018522">
    <property type="entry name" value="TopoIIA_CS"/>
</dbReference>
<dbReference type="Pfam" id="PF14890">
    <property type="entry name" value="Intein_splicing"/>
    <property type="match status" value="1"/>
</dbReference>
<dbReference type="InterPro" id="IPR036844">
    <property type="entry name" value="Hint_dom_sf"/>
</dbReference>
<dbReference type="InterPro" id="IPR003587">
    <property type="entry name" value="Hint_dom_N"/>
</dbReference>
<sequence>MAEDFTKDYTAQSIQVLEGLEPVRKRPGMFIGSTDAKGFRHLLIEIIDNSLDEAIAGFAKNIWVSLLADGRALITDDGRGIPIEINSKYKVSALELAMTKLHAGAKFDSRTYQASGGLHGVGASVVNALSSWMRVEVRREGKTYFQEYKAGAPLWPVGELDLKNEKATENQAEKLSPHPLPATGTTTIFLPDKKVFGDISWDLESIEQLLRDRAYLIAGVKITLTDERINQTKVFYFEGGIKSLVSHLNRNKKTLTSVIHFDRQFETCLLEVAVQYNDTFSENVYSFVNTINTVDGGTHVTGFRMALTRAINDYAGKIGAIKSDGESLTGEDTREGLTAVIFVKMPADSIQFESQTKTKLNNQEVMGYTAQLVKEALDTFFEENPSEARAIIEKVMLASRARLAARAAKDAVIRKGALEGMTLPGKLADCQEKDPSISELYIVEGDSAGGCFDENTKIPLADGRNITLKNLVKEYKNGKQNYCYTIKEDGKIGIAPVKNPRLTKRNAKVIKIILDNNEEIVCTSDHPFMLRDGNYKKAIDLSSNDSLMPFRKKFSKLEGRVTIEGYEMVLNPSNHKWIFTHLLADNFNLENSVYSKKVGDHRHHKDFNKLNNDPENIIRVSKEKHLKLHSEIIEKTIGRSDVKEKIAKLHQTKEFKEKIRKAMSTPAMRKLLSERAKKQWENKEYKDYMARMFSNFYEKNENYRKQNKKVLQKSQEEYWSKPENRKKQAEKVAKFFEEHPEHRITLKEKAHQEWSNLKLKKCRSEKTKSQWTDEFRKKRKIAYNQTYLNTSLKILYEIYLHKKIIDREEYEKIRKGTNNKNLLKFETLSRRFFENNEFKLNETVINYNHRIKKIVQLEEKIDVYDVEVPETHNFALASGVFVHNSAKQGRDRKFQAILPLGGKILNTERAQLDKIVAFEDLKDLIIALGMGIGDTINIEKLRYHRIIIMCDADVDGEHIATLLLTFFFRHLPQIVENGYLYIAMPPLFKIQSGKDIHYVYTEYERDKIVGSYPGKNVTVQRYKGLGEMNPEQLWETTMNPEARILKQVNIEDAAHADATFTMLMGEEVPPRKRFIQTRAKTATLDL</sequence>
<dbReference type="InterPro" id="IPR006171">
    <property type="entry name" value="TOPRIM_dom"/>
</dbReference>
<dbReference type="EC" id="5.6.2.2" evidence="4"/>
<dbReference type="CDD" id="cd16928">
    <property type="entry name" value="HATPase_GyrB-like"/>
    <property type="match status" value="1"/>
</dbReference>
<dbReference type="GO" id="GO:0016539">
    <property type="term" value="P:intein-mediated protein splicing"/>
    <property type="evidence" value="ECO:0007669"/>
    <property type="project" value="InterPro"/>
</dbReference>
<keyword evidence="11" id="KW-0413">Isomerase</keyword>
<dbReference type="InterPro" id="IPR000565">
    <property type="entry name" value="Topo_IIA_B"/>
</dbReference>
<dbReference type="SMART" id="SM00387">
    <property type="entry name" value="HATPase_c"/>
    <property type="match status" value="1"/>
</dbReference>
<dbReference type="InterPro" id="IPR006141">
    <property type="entry name" value="Intein_N"/>
</dbReference>
<keyword evidence="5" id="KW-0479">Metal-binding</keyword>
<evidence type="ECO:0000256" key="6">
    <source>
        <dbReference type="ARBA" id="ARBA00022741"/>
    </source>
</evidence>
<evidence type="ECO:0000256" key="2">
    <source>
        <dbReference type="ARBA" id="ARBA00001946"/>
    </source>
</evidence>
<dbReference type="SUPFAM" id="SSF51294">
    <property type="entry name" value="Hedgehog/intein (Hint) domain"/>
    <property type="match status" value="1"/>
</dbReference>
<evidence type="ECO:0000256" key="1">
    <source>
        <dbReference type="ARBA" id="ARBA00000185"/>
    </source>
</evidence>
<feature type="domain" description="Toprim" evidence="12">
    <location>
        <begin position="913"/>
        <end position="986"/>
    </location>
</feature>